<name>A0ABS1ER82_9CLOT</name>
<proteinExistence type="predicted"/>
<evidence type="ECO:0000313" key="1">
    <source>
        <dbReference type="EMBL" id="MBK1811906.1"/>
    </source>
</evidence>
<accession>A0ABS1ER82</accession>
<dbReference type="Proteomes" id="UP000596739">
    <property type="component" value="Unassembled WGS sequence"/>
</dbReference>
<dbReference type="RefSeq" id="WP_200270587.1">
    <property type="nucleotide sequence ID" value="NZ_JAENHN010000042.1"/>
</dbReference>
<reference evidence="2" key="1">
    <citation type="submission" date="2021-01" db="EMBL/GenBank/DDBJ databases">
        <title>Genome public.</title>
        <authorList>
            <person name="Liu C."/>
            <person name="Sun Q."/>
        </authorList>
    </citation>
    <scope>NUCLEOTIDE SEQUENCE [LARGE SCALE GENOMIC DNA]</scope>
    <source>
        <strain evidence="2">YIM B02505</strain>
    </source>
</reference>
<keyword evidence="2" id="KW-1185">Reference proteome</keyword>
<protein>
    <submittedName>
        <fullName evidence="1">Uncharacterized protein</fullName>
    </submittedName>
</protein>
<gene>
    <name evidence="1" type="ORF">JHL18_14890</name>
</gene>
<sequence length="206" mass="23037">MAEYPHTSETFKAFVDAFIPRTPPLALKLGEIQFWGGLDLKTDQYLIKSLNNYLSLTDDTGTHIIPLAEPTAIMLNKAAKQLILIGGNTEPINLNQIPITGVFAALSPVDRFLAITLLEELKVDLSSLPYPYTNNPGFILSVTSTLNRLTIVGYYSEWSGYGTTALKAPDNRKLEYYPLSWEQIKYPGPSKGYHVMRGYLVKKFTD</sequence>
<organism evidence="1 2">
    <name type="scientific">Clostridium yunnanense</name>
    <dbReference type="NCBI Taxonomy" id="2800325"/>
    <lineage>
        <taxon>Bacteria</taxon>
        <taxon>Bacillati</taxon>
        <taxon>Bacillota</taxon>
        <taxon>Clostridia</taxon>
        <taxon>Eubacteriales</taxon>
        <taxon>Clostridiaceae</taxon>
        <taxon>Clostridium</taxon>
    </lineage>
</organism>
<comment type="caution">
    <text evidence="1">The sequence shown here is derived from an EMBL/GenBank/DDBJ whole genome shotgun (WGS) entry which is preliminary data.</text>
</comment>
<evidence type="ECO:0000313" key="2">
    <source>
        <dbReference type="Proteomes" id="UP000596739"/>
    </source>
</evidence>
<dbReference type="EMBL" id="JAENHN010000042">
    <property type="protein sequence ID" value="MBK1811906.1"/>
    <property type="molecule type" value="Genomic_DNA"/>
</dbReference>